<dbReference type="EMBL" id="UINC01123436">
    <property type="protein sequence ID" value="SVC99914.1"/>
    <property type="molecule type" value="Genomic_DNA"/>
</dbReference>
<accession>A0A382RQE4</accession>
<name>A0A382RQE4_9ZZZZ</name>
<evidence type="ECO:0000313" key="1">
    <source>
        <dbReference type="EMBL" id="SVC99914.1"/>
    </source>
</evidence>
<dbReference type="AlphaFoldDB" id="A0A382RQE4"/>
<proteinExistence type="predicted"/>
<protein>
    <submittedName>
        <fullName evidence="1">Uncharacterized protein</fullName>
    </submittedName>
</protein>
<sequence length="120" mass="13461">MALSRIVAVFTVIWFAASVAAAPIKLYCLGVFADGSPLQTELSIDEDFGEVKFGQGKQNTLELRSTDAYKYEWASTDDGTNFVTILNRFSGELTSFRKVKDGDPQIHFQAMCYTQNDRKF</sequence>
<reference evidence="1" key="1">
    <citation type="submission" date="2018-05" db="EMBL/GenBank/DDBJ databases">
        <authorList>
            <person name="Lanie J.A."/>
            <person name="Ng W.-L."/>
            <person name="Kazmierczak K.M."/>
            <person name="Andrzejewski T.M."/>
            <person name="Davidsen T.M."/>
            <person name="Wayne K.J."/>
            <person name="Tettelin H."/>
            <person name="Glass J.I."/>
            <person name="Rusch D."/>
            <person name="Podicherti R."/>
            <person name="Tsui H.-C.T."/>
            <person name="Winkler M.E."/>
        </authorList>
    </citation>
    <scope>NUCLEOTIDE SEQUENCE</scope>
</reference>
<gene>
    <name evidence="1" type="ORF">METZ01_LOCUS352768</name>
</gene>
<organism evidence="1">
    <name type="scientific">marine metagenome</name>
    <dbReference type="NCBI Taxonomy" id="408172"/>
    <lineage>
        <taxon>unclassified sequences</taxon>
        <taxon>metagenomes</taxon>
        <taxon>ecological metagenomes</taxon>
    </lineage>
</organism>